<dbReference type="RefSeq" id="YP_009848069.1">
    <property type="nucleotide sequence ID" value="NC_048781.1"/>
</dbReference>
<evidence type="ECO:0000313" key="2">
    <source>
        <dbReference type="Proteomes" id="UP000327388"/>
    </source>
</evidence>
<reference evidence="1 2" key="1">
    <citation type="submission" date="2019-05" db="EMBL/GenBank/DDBJ databases">
        <title>Whole genome sequence analysis of broad host range Salmonella enterica bacteriophages.</title>
        <authorList>
            <person name="Bhandare S.G."/>
            <person name="Colavecchio A."/>
            <person name="Emond-Rheault J.-G."/>
            <person name="Hamel J."/>
            <person name="Kukavica-Ibrulj I."/>
            <person name="Boyle B."/>
            <person name="Levesque R.C."/>
            <person name="Goodridge L."/>
        </authorList>
    </citation>
    <scope>NUCLEOTIDE SEQUENCE [LARGE SCALE GENOMIC DNA]</scope>
</reference>
<evidence type="ECO:0000313" key="1">
    <source>
        <dbReference type="EMBL" id="QFG07596.1"/>
    </source>
</evidence>
<name>A0A5J6T9I7_9CAUD</name>
<proteinExistence type="predicted"/>
<dbReference type="EMBL" id="MK947459">
    <property type="protein sequence ID" value="QFG07596.1"/>
    <property type="molecule type" value="Genomic_DNA"/>
</dbReference>
<dbReference type="Proteomes" id="UP000327388">
    <property type="component" value="Segment"/>
</dbReference>
<dbReference type="GeneID" id="55618487"/>
<organism evidence="1 2">
    <name type="scientific">Salmonella phage vB_SenS_SB13</name>
    <dbReference type="NCBI Taxonomy" id="2591135"/>
    <lineage>
        <taxon>Viruses</taxon>
        <taxon>Duplodnaviria</taxon>
        <taxon>Heunggongvirae</taxon>
        <taxon>Uroviricota</taxon>
        <taxon>Caudoviricetes</taxon>
        <taxon>Demerecviridae</taxon>
        <taxon>Markadamsvirinae</taxon>
        <taxon>Epseptimavirus</taxon>
        <taxon>Epseptimavirus SB13</taxon>
    </lineage>
</organism>
<sequence length="55" mass="6573">MLAFIGRCVVLDNHFISRTRARDYTIFNRGWQIKFFDSDQFTECYSKILLTSAFE</sequence>
<dbReference type="KEGG" id="vg:55618487"/>
<protein>
    <submittedName>
        <fullName evidence="1">Uncharacterized protein</fullName>
    </submittedName>
</protein>
<keyword evidence="2" id="KW-1185">Reference proteome</keyword>
<accession>A0A5J6T9I7</accession>